<dbReference type="PROSITE" id="PS51355">
    <property type="entry name" value="GLUTATHIONE_PEROXID_3"/>
    <property type="match status" value="1"/>
</dbReference>
<feature type="domain" description="Thioredoxin" evidence="4">
    <location>
        <begin position="27"/>
        <end position="167"/>
    </location>
</feature>
<dbReference type="InterPro" id="IPR050553">
    <property type="entry name" value="Thioredoxin_ResA/DsbE_sf"/>
</dbReference>
<keyword evidence="3" id="KW-0560">Oxidoreductase</keyword>
<protein>
    <submittedName>
        <fullName evidence="5">Thioredoxin family protein</fullName>
    </submittedName>
</protein>
<dbReference type="GO" id="GO:0006979">
    <property type="term" value="P:response to oxidative stress"/>
    <property type="evidence" value="ECO:0007669"/>
    <property type="project" value="InterPro"/>
</dbReference>
<dbReference type="Pfam" id="PF00578">
    <property type="entry name" value="AhpC-TSA"/>
    <property type="match status" value="1"/>
</dbReference>
<sequence>MNKRLLLALKQIVLILGVSMFLVGGVQAEAEMAPNFTLKSRDGKNIKLSELRGQIVLVNFWASWCGPCRQEMPILEKLYKKYKSLGFVIIGVNVDDKPKQAESLLKLIDVSFPIVFDTDKKVSEKYKVTAMPSSFFIDRDGKMRSEHKGYLPEYEKLYKHEIKKLIRE</sequence>
<name>A0A3B1B9M0_9ZZZZ</name>
<organism evidence="5">
    <name type="scientific">hydrothermal vent metagenome</name>
    <dbReference type="NCBI Taxonomy" id="652676"/>
    <lineage>
        <taxon>unclassified sequences</taxon>
        <taxon>metagenomes</taxon>
        <taxon>ecological metagenomes</taxon>
    </lineage>
</organism>
<keyword evidence="2" id="KW-0575">Peroxidase</keyword>
<dbReference type="CDD" id="cd02966">
    <property type="entry name" value="TlpA_like_family"/>
    <property type="match status" value="1"/>
</dbReference>
<dbReference type="Gene3D" id="3.40.30.10">
    <property type="entry name" value="Glutaredoxin"/>
    <property type="match status" value="1"/>
</dbReference>
<evidence type="ECO:0000256" key="1">
    <source>
        <dbReference type="ARBA" id="ARBA00006926"/>
    </source>
</evidence>
<dbReference type="InterPro" id="IPR036249">
    <property type="entry name" value="Thioredoxin-like_sf"/>
</dbReference>
<dbReference type="PANTHER" id="PTHR42852">
    <property type="entry name" value="THIOL:DISULFIDE INTERCHANGE PROTEIN DSBE"/>
    <property type="match status" value="1"/>
</dbReference>
<dbReference type="SUPFAM" id="SSF52833">
    <property type="entry name" value="Thioredoxin-like"/>
    <property type="match status" value="1"/>
</dbReference>
<dbReference type="PROSITE" id="PS00194">
    <property type="entry name" value="THIOREDOXIN_1"/>
    <property type="match status" value="1"/>
</dbReference>
<dbReference type="PROSITE" id="PS51352">
    <property type="entry name" value="THIOREDOXIN_2"/>
    <property type="match status" value="1"/>
</dbReference>
<dbReference type="AlphaFoldDB" id="A0A3B1B9M0"/>
<gene>
    <name evidence="5" type="ORF">MNBD_GAMMA25-739</name>
</gene>
<dbReference type="InterPro" id="IPR013766">
    <property type="entry name" value="Thioredoxin_domain"/>
</dbReference>
<proteinExistence type="inferred from homology"/>
<dbReference type="EMBL" id="UOFY01000012">
    <property type="protein sequence ID" value="VAX07020.1"/>
    <property type="molecule type" value="Genomic_DNA"/>
</dbReference>
<comment type="similarity">
    <text evidence="1">Belongs to the glutathione peroxidase family.</text>
</comment>
<accession>A0A3B1B9M0</accession>
<reference evidence="5" key="1">
    <citation type="submission" date="2018-06" db="EMBL/GenBank/DDBJ databases">
        <authorList>
            <person name="Zhirakovskaya E."/>
        </authorList>
    </citation>
    <scope>NUCLEOTIDE SEQUENCE</scope>
</reference>
<dbReference type="PANTHER" id="PTHR42852:SF17">
    <property type="entry name" value="THIOREDOXIN-LIKE PROTEIN HI_1115"/>
    <property type="match status" value="1"/>
</dbReference>
<evidence type="ECO:0000313" key="5">
    <source>
        <dbReference type="EMBL" id="VAX07020.1"/>
    </source>
</evidence>
<dbReference type="InterPro" id="IPR000889">
    <property type="entry name" value="Glutathione_peroxidase"/>
</dbReference>
<evidence type="ECO:0000256" key="3">
    <source>
        <dbReference type="ARBA" id="ARBA00023002"/>
    </source>
</evidence>
<evidence type="ECO:0000256" key="2">
    <source>
        <dbReference type="ARBA" id="ARBA00022559"/>
    </source>
</evidence>
<dbReference type="InterPro" id="IPR017937">
    <property type="entry name" value="Thioredoxin_CS"/>
</dbReference>
<evidence type="ECO:0000259" key="4">
    <source>
        <dbReference type="PROSITE" id="PS51352"/>
    </source>
</evidence>
<dbReference type="InterPro" id="IPR000866">
    <property type="entry name" value="AhpC/TSA"/>
</dbReference>
<dbReference type="GO" id="GO:0004601">
    <property type="term" value="F:peroxidase activity"/>
    <property type="evidence" value="ECO:0007669"/>
    <property type="project" value="UniProtKB-KW"/>
</dbReference>